<gene>
    <name evidence="2" type="ORF">IAD15_07435</name>
</gene>
<sequence>MPEGLFRGLFDNDLTTVISVSAFLWCLFFPLGLGLIMSVAYMYRTRYTKSFVMTLAILPTVVCVVIMMVNGNVGTGVAVAWAFSLVRFRSVPGTAKEICALFLAMGAGLITGMGYLGFALLFTLILSGMFMLYHLLDLGVTKNSHRYRTLSITIPEDLDYHDVFEDIFQQYTVSAELIQVKTTNMGSLFRLTYHITLKTTGQEKAMIDALRCRNGNLEIMLCQQETTCLNYDKEDHGCIHRSVSVTHSLREVDAGRSPTDNTASVEVDFASTDEEMFTNRDLDASYDPSTCIQVTFNGDQITATSDSVQISGTTITLTEEATYLFSGTLDDGMLNIDADENAKLPLVLNGVDINSQTMAPLYIRTADKVYITLAEGTTNTLSNGGTFTSIDDNNIDATLFSKQDLTINGSGTLTITSPSGHGIVCKDDLVITGGVVSIKSAAHGIDANDSVRITGSSQLTIQAGKDGIHVENSEDASLGFLYISQGQLNIEAEGDGVSASASIQIEDGDFEILAGGGNTNGEQENSENWGNFGGRGEELNPIDPHDHSSNRDDAMVRPTANILMTTTEENGSSMKGFKAGSGLLINGGTFNIDSADDALHTNTSMYINAGIFELASGDDALHADESLLILDGSIHVSTCYERIEGLTVVIEGGSIDLVATDDGINAAGGVDTSGSAGGRDGMFGGNPTSSNGNGSIQISGGTIQIQASGDGIDANGTLVISGGSTTIIGATQGDTSILDYDTSATITGGTFIGTGASGMTQTFSNSTCGVVTVDVGNQSAETKIGLYDADGNTILTYTPEEDFQMLILSRPQLALQESYILMVGTTRQTVRTS</sequence>
<dbReference type="InterPro" id="IPR025584">
    <property type="entry name" value="Cthe_2159"/>
</dbReference>
<dbReference type="Pfam" id="PF16316">
    <property type="entry name" value="DUF4956"/>
    <property type="match status" value="1"/>
</dbReference>
<comment type="caution">
    <text evidence="2">The sequence shown here is derived from an EMBL/GenBank/DDBJ whole genome shotgun (WGS) entry which is preliminary data.</text>
</comment>
<feature type="transmembrane region" description="Helical" evidence="1">
    <location>
        <begin position="20"/>
        <end position="43"/>
    </location>
</feature>
<evidence type="ECO:0000256" key="1">
    <source>
        <dbReference type="SAM" id="Phobius"/>
    </source>
</evidence>
<dbReference type="Proteomes" id="UP000824175">
    <property type="component" value="Unassembled WGS sequence"/>
</dbReference>
<keyword evidence="1" id="KW-0812">Transmembrane</keyword>
<reference evidence="2" key="2">
    <citation type="journal article" date="2021" name="PeerJ">
        <title>Extensive microbial diversity within the chicken gut microbiome revealed by metagenomics and culture.</title>
        <authorList>
            <person name="Gilroy R."/>
            <person name="Ravi A."/>
            <person name="Getino M."/>
            <person name="Pursley I."/>
            <person name="Horton D.L."/>
            <person name="Alikhan N.F."/>
            <person name="Baker D."/>
            <person name="Gharbi K."/>
            <person name="Hall N."/>
            <person name="Watson M."/>
            <person name="Adriaenssens E.M."/>
            <person name="Foster-Nyarko E."/>
            <person name="Jarju S."/>
            <person name="Secka A."/>
            <person name="Antonio M."/>
            <person name="Oren A."/>
            <person name="Chaudhuri R.R."/>
            <person name="La Ragione R."/>
            <person name="Hildebrand F."/>
            <person name="Pallen M.J."/>
        </authorList>
    </citation>
    <scope>NUCLEOTIDE SEQUENCE</scope>
    <source>
        <strain evidence="2">CHK195-11698</strain>
    </source>
</reference>
<accession>A0A9D1HQ47</accession>
<proteinExistence type="predicted"/>
<dbReference type="EMBL" id="DVMJ01000062">
    <property type="protein sequence ID" value="HIU13882.1"/>
    <property type="molecule type" value="Genomic_DNA"/>
</dbReference>
<feature type="transmembrane region" description="Helical" evidence="1">
    <location>
        <begin position="103"/>
        <end position="136"/>
    </location>
</feature>
<dbReference type="AlphaFoldDB" id="A0A9D1HQ47"/>
<dbReference type="InterPro" id="IPR032531">
    <property type="entry name" value="DUF4956"/>
</dbReference>
<feature type="transmembrane region" description="Helical" evidence="1">
    <location>
        <begin position="55"/>
        <end position="83"/>
    </location>
</feature>
<evidence type="ECO:0000313" key="3">
    <source>
        <dbReference type="Proteomes" id="UP000824175"/>
    </source>
</evidence>
<keyword evidence="1" id="KW-0472">Membrane</keyword>
<reference evidence="2" key="1">
    <citation type="submission" date="2020-10" db="EMBL/GenBank/DDBJ databases">
        <authorList>
            <person name="Gilroy R."/>
        </authorList>
    </citation>
    <scope>NUCLEOTIDE SEQUENCE</scope>
    <source>
        <strain evidence="2">CHK195-11698</strain>
    </source>
</reference>
<keyword evidence="1" id="KW-1133">Transmembrane helix</keyword>
<name>A0A9D1HQ47_9FIRM</name>
<dbReference type="Pfam" id="PF14262">
    <property type="entry name" value="Cthe_2159"/>
    <property type="match status" value="2"/>
</dbReference>
<evidence type="ECO:0000313" key="2">
    <source>
        <dbReference type="EMBL" id="HIU13882.1"/>
    </source>
</evidence>
<organism evidence="2 3">
    <name type="scientific">Candidatus Fimiplasma intestinipullorum</name>
    <dbReference type="NCBI Taxonomy" id="2840825"/>
    <lineage>
        <taxon>Bacteria</taxon>
        <taxon>Bacillati</taxon>
        <taxon>Bacillota</taxon>
        <taxon>Clostridia</taxon>
        <taxon>Eubacteriales</taxon>
        <taxon>Candidatus Fimiplasma</taxon>
    </lineage>
</organism>
<protein>
    <submittedName>
        <fullName evidence="2">Carbohydrate-binding domain-containing protein</fullName>
    </submittedName>
</protein>